<dbReference type="Proteomes" id="UP000504640">
    <property type="component" value="Unplaced"/>
</dbReference>
<dbReference type="AlphaFoldDB" id="A0A6J3FF87"/>
<protein>
    <submittedName>
        <fullName evidence="3">Uncharacterized protein LOC116530391</fullName>
    </submittedName>
</protein>
<dbReference type="GeneID" id="116530391"/>
<dbReference type="RefSeq" id="XP_032104353.1">
    <property type="nucleotide sequence ID" value="XM_032248462.1"/>
</dbReference>
<evidence type="ECO:0000313" key="2">
    <source>
        <dbReference type="Proteomes" id="UP000504640"/>
    </source>
</evidence>
<evidence type="ECO:0000256" key="1">
    <source>
        <dbReference type="SAM" id="MobiDB-lite"/>
    </source>
</evidence>
<keyword evidence="2" id="KW-1185">Reference proteome</keyword>
<proteinExistence type="predicted"/>
<evidence type="ECO:0000313" key="3">
    <source>
        <dbReference type="RefSeq" id="XP_032104353.1"/>
    </source>
</evidence>
<organism evidence="2 3">
    <name type="scientific">Sapajus apella</name>
    <name type="common">Brown-capped capuchin</name>
    <name type="synonym">Cebus apella</name>
    <dbReference type="NCBI Taxonomy" id="9515"/>
    <lineage>
        <taxon>Eukaryota</taxon>
        <taxon>Metazoa</taxon>
        <taxon>Chordata</taxon>
        <taxon>Craniata</taxon>
        <taxon>Vertebrata</taxon>
        <taxon>Euteleostomi</taxon>
        <taxon>Mammalia</taxon>
        <taxon>Eutheria</taxon>
        <taxon>Euarchontoglires</taxon>
        <taxon>Primates</taxon>
        <taxon>Haplorrhini</taxon>
        <taxon>Platyrrhini</taxon>
        <taxon>Cebidae</taxon>
        <taxon>Cebinae</taxon>
        <taxon>Sapajus</taxon>
    </lineage>
</organism>
<feature type="compositionally biased region" description="Low complexity" evidence="1">
    <location>
        <begin position="17"/>
        <end position="28"/>
    </location>
</feature>
<feature type="region of interest" description="Disordered" evidence="1">
    <location>
        <begin position="77"/>
        <end position="125"/>
    </location>
</feature>
<gene>
    <name evidence="3" type="primary">LOC116530391</name>
</gene>
<sequence length="282" mass="29922">MGRSATERRPRRPRAGPPSRGSQGKGPSRPQPPPPGEAAPTFLPALDTARAARDSETLSVLASLQASSSALRRPLTLASPRQLPKPIHPAGRPVFTSGRSRGARSGGGPTSARYGDDGGGQTRSTLPTRALWPCVHVRSTQPDRRGALANCCLRPRSVVGGVTSRGLRAGGRAAAMEAPSGKRPSRPALRPHRRGCACAARGLWLQSSFGGFTGCVAEDNERGFKGTGQEGFCVGCALLSLWKRGYRHRCVHTEGRPYKNRDKTTIYTLSRESSEGAVLPTS</sequence>
<accession>A0A6J3FF87</accession>
<name>A0A6J3FF87_SAPAP</name>
<feature type="region of interest" description="Disordered" evidence="1">
    <location>
        <begin position="170"/>
        <end position="191"/>
    </location>
</feature>
<feature type="region of interest" description="Disordered" evidence="1">
    <location>
        <begin position="1"/>
        <end position="44"/>
    </location>
</feature>
<reference evidence="3" key="1">
    <citation type="submission" date="2025-08" db="UniProtKB">
        <authorList>
            <consortium name="RefSeq"/>
        </authorList>
    </citation>
    <scope>IDENTIFICATION</scope>
    <source>
        <tissue evidence="3">Blood</tissue>
    </source>
</reference>